<protein>
    <submittedName>
        <fullName evidence="3">SDR family NAD(P)-dependent oxidoreductase</fullName>
    </submittedName>
</protein>
<dbReference type="SUPFAM" id="SSF51735">
    <property type="entry name" value="NAD(P)-binding Rossmann-fold domains"/>
    <property type="match status" value="1"/>
</dbReference>
<dbReference type="InterPro" id="IPR020904">
    <property type="entry name" value="Sc_DH/Rdtase_CS"/>
</dbReference>
<dbReference type="EMBL" id="WQRF01000001">
    <property type="protein sequence ID" value="MVS97920.1"/>
    <property type="molecule type" value="Genomic_DNA"/>
</dbReference>
<dbReference type="RefSeq" id="WP_157289010.1">
    <property type="nucleotide sequence ID" value="NZ_WQRF01000001.1"/>
</dbReference>
<gene>
    <name evidence="3" type="ORF">GO014_02600</name>
</gene>
<dbReference type="PANTHER" id="PTHR44196">
    <property type="entry name" value="DEHYDROGENASE/REDUCTASE SDR FAMILY MEMBER 7B"/>
    <property type="match status" value="1"/>
</dbReference>
<dbReference type="PROSITE" id="PS00061">
    <property type="entry name" value="ADH_SHORT"/>
    <property type="match status" value="1"/>
</dbReference>
<dbReference type="GO" id="GO:0016491">
    <property type="term" value="F:oxidoreductase activity"/>
    <property type="evidence" value="ECO:0007669"/>
    <property type="project" value="UniProtKB-KW"/>
</dbReference>
<dbReference type="Proteomes" id="UP000438106">
    <property type="component" value="Unassembled WGS sequence"/>
</dbReference>
<dbReference type="PANTHER" id="PTHR44196:SF1">
    <property type="entry name" value="DEHYDROGENASE_REDUCTASE SDR FAMILY MEMBER 7B"/>
    <property type="match status" value="1"/>
</dbReference>
<keyword evidence="2" id="KW-0560">Oxidoreductase</keyword>
<dbReference type="InterPro" id="IPR036291">
    <property type="entry name" value="NAD(P)-bd_dom_sf"/>
</dbReference>
<keyword evidence="4" id="KW-1185">Reference proteome</keyword>
<evidence type="ECO:0000256" key="1">
    <source>
        <dbReference type="ARBA" id="ARBA00006484"/>
    </source>
</evidence>
<dbReference type="CDD" id="cd05233">
    <property type="entry name" value="SDR_c"/>
    <property type="match status" value="1"/>
</dbReference>
<dbReference type="Gene3D" id="3.40.50.720">
    <property type="entry name" value="NAD(P)-binding Rossmann-like Domain"/>
    <property type="match status" value="1"/>
</dbReference>
<dbReference type="Pfam" id="PF00106">
    <property type="entry name" value="adh_short"/>
    <property type="match status" value="1"/>
</dbReference>
<evidence type="ECO:0000256" key="2">
    <source>
        <dbReference type="ARBA" id="ARBA00023002"/>
    </source>
</evidence>
<accession>A0A7X3FQA4</accession>
<dbReference type="InterPro" id="IPR002347">
    <property type="entry name" value="SDR_fam"/>
</dbReference>
<sequence length="250" mass="26802">MSAKTVIILGALSGIAEATARVHAARGDRLVLVARHPERLAVLQTDLVARGASRCETIVLDLASEPAPDRRLAEMIGQAGGNLDVAYVFYGVLGDQHADERDLAAARSAMQVNFLSAAVWCLAVANVIESQNSGVLIAISSVAGDRGRQSNYIYGAAKAGLTTLVEGIAHRLAKGKARALAIRMGFVDTPMTAHVEKKGALWSKPDGIAQKLVALADRPRGVKPYLPWIWRPIMSIIRFVPPAIFHRTKL</sequence>
<evidence type="ECO:0000313" key="3">
    <source>
        <dbReference type="EMBL" id="MVS97920.1"/>
    </source>
</evidence>
<dbReference type="PRINTS" id="PR00081">
    <property type="entry name" value="GDHRDH"/>
</dbReference>
<comment type="caution">
    <text evidence="3">The sequence shown here is derived from an EMBL/GenBank/DDBJ whole genome shotgun (WGS) entry which is preliminary data.</text>
</comment>
<proteinExistence type="inferred from homology"/>
<evidence type="ECO:0000313" key="4">
    <source>
        <dbReference type="Proteomes" id="UP000438106"/>
    </source>
</evidence>
<dbReference type="AlphaFoldDB" id="A0A7X3FQA4"/>
<organism evidence="3 4">
    <name type="scientific">Devosia marina</name>
    <dbReference type="NCBI Taxonomy" id="2683198"/>
    <lineage>
        <taxon>Bacteria</taxon>
        <taxon>Pseudomonadati</taxon>
        <taxon>Pseudomonadota</taxon>
        <taxon>Alphaproteobacteria</taxon>
        <taxon>Hyphomicrobiales</taxon>
        <taxon>Devosiaceae</taxon>
        <taxon>Devosia</taxon>
    </lineage>
</organism>
<reference evidence="3 4" key="1">
    <citation type="submission" date="2019-12" db="EMBL/GenBank/DDBJ databases">
        <title>Devosia maris sp. nov., isolated from the deep seawater.</title>
        <authorList>
            <person name="Liu Y."/>
        </authorList>
    </citation>
    <scope>NUCLEOTIDE SEQUENCE [LARGE SCALE GENOMIC DNA]</scope>
    <source>
        <strain evidence="3 4">L53-10-65</strain>
    </source>
</reference>
<dbReference type="GO" id="GO:0016020">
    <property type="term" value="C:membrane"/>
    <property type="evidence" value="ECO:0007669"/>
    <property type="project" value="TreeGrafter"/>
</dbReference>
<comment type="similarity">
    <text evidence="1">Belongs to the short-chain dehydrogenases/reductases (SDR) family.</text>
</comment>
<name>A0A7X3FQA4_9HYPH</name>